<organism evidence="2 3">
    <name type="scientific">Plectonema radiosum NIES-515</name>
    <dbReference type="NCBI Taxonomy" id="2986073"/>
    <lineage>
        <taxon>Bacteria</taxon>
        <taxon>Bacillati</taxon>
        <taxon>Cyanobacteriota</taxon>
        <taxon>Cyanophyceae</taxon>
        <taxon>Oscillatoriophycideae</taxon>
        <taxon>Oscillatoriales</taxon>
        <taxon>Microcoleaceae</taxon>
        <taxon>Plectonema</taxon>
    </lineage>
</organism>
<dbReference type="InterPro" id="IPR049671">
    <property type="entry name" value="Choice_anch_W"/>
</dbReference>
<comment type="caution">
    <text evidence="2">The sequence shown here is derived from an EMBL/GenBank/DDBJ whole genome shotgun (WGS) entry which is preliminary data.</text>
</comment>
<proteinExistence type="predicted"/>
<reference evidence="2 3" key="1">
    <citation type="submission" date="2022-10" db="EMBL/GenBank/DDBJ databases">
        <title>Identification of biosynthetic pathway for the production of the potent trypsin inhibitor radiosumin.</title>
        <authorList>
            <person name="Fewer D.P."/>
            <person name="Delbaje E."/>
            <person name="Ouyang X."/>
            <person name="Agostino P.D."/>
            <person name="Wahlsten M."/>
            <person name="Jokela J."/>
            <person name="Permi P."/>
            <person name="Haapaniemi E."/>
            <person name="Koistinen H."/>
        </authorList>
    </citation>
    <scope>NUCLEOTIDE SEQUENCE [LARGE SCALE GENOMIC DNA]</scope>
    <source>
        <strain evidence="2 3">NIES-515</strain>
    </source>
</reference>
<accession>A0ABT3B3C6</accession>
<keyword evidence="1" id="KW-0732">Signal</keyword>
<name>A0ABT3B3C6_9CYAN</name>
<dbReference type="NCBIfam" id="TIGR02595">
    <property type="entry name" value="PEP_CTERM"/>
    <property type="match status" value="1"/>
</dbReference>
<gene>
    <name evidence="2" type="ORF">OGM63_20545</name>
</gene>
<sequence length="253" mass="27180">MTNIKKPLLMLSATVVGLLMLPSTASAFTLSHLTSDSGYADSKTDNKYSADEKFNAIFGDDAFVAEGRIGGKTTYELDIHTVNTDGSFNVPQSREFTWGNGVAQAFSLIYDKISKKVTYNVGKQTITYTASNPFTDLFIRTAAVVANSSTKVDNLKLNNVAIAGSSFAQKTANATENAYDYLRIRGVSDSFTLTGFSTFVWTGTAPTQSRLAYQIKAVTTTDSTSVPEPSATLGLTLGAIALALKTKRQKQTV</sequence>
<dbReference type="Proteomes" id="UP001526143">
    <property type="component" value="Unassembled WGS sequence"/>
</dbReference>
<feature type="signal peptide" evidence="1">
    <location>
        <begin position="1"/>
        <end position="27"/>
    </location>
</feature>
<evidence type="ECO:0000313" key="3">
    <source>
        <dbReference type="Proteomes" id="UP001526143"/>
    </source>
</evidence>
<dbReference type="RefSeq" id="WP_263747514.1">
    <property type="nucleotide sequence ID" value="NZ_JAOWRF010000296.1"/>
</dbReference>
<dbReference type="InterPro" id="IPR013424">
    <property type="entry name" value="Ice-binding_C"/>
</dbReference>
<evidence type="ECO:0000256" key="1">
    <source>
        <dbReference type="SAM" id="SignalP"/>
    </source>
</evidence>
<feature type="chain" id="PRO_5046035462" evidence="1">
    <location>
        <begin position="28"/>
        <end position="253"/>
    </location>
</feature>
<protein>
    <submittedName>
        <fullName evidence="2">PEP-CTERM sorting domain-containing protein</fullName>
    </submittedName>
</protein>
<keyword evidence="3" id="KW-1185">Reference proteome</keyword>
<evidence type="ECO:0000313" key="2">
    <source>
        <dbReference type="EMBL" id="MCV3215867.1"/>
    </source>
</evidence>
<dbReference type="NCBIfam" id="NF041928">
    <property type="entry name" value="choice_anch_W"/>
    <property type="match status" value="1"/>
</dbReference>
<dbReference type="EMBL" id="JAOWRF010000296">
    <property type="protein sequence ID" value="MCV3215867.1"/>
    <property type="molecule type" value="Genomic_DNA"/>
</dbReference>